<evidence type="ECO:0000313" key="3">
    <source>
        <dbReference type="Proteomes" id="UP000006038"/>
    </source>
</evidence>
<proteinExistence type="predicted"/>
<reference evidence="2" key="2">
    <citation type="submission" date="2013-04" db="UniProtKB">
        <authorList>
            <consortium name="EnsemblPlants"/>
        </authorList>
    </citation>
    <scope>IDENTIFICATION</scope>
</reference>
<organism evidence="2">
    <name type="scientific">Oryza brachyantha</name>
    <name type="common">malo sina</name>
    <dbReference type="NCBI Taxonomy" id="4533"/>
    <lineage>
        <taxon>Eukaryota</taxon>
        <taxon>Viridiplantae</taxon>
        <taxon>Streptophyta</taxon>
        <taxon>Embryophyta</taxon>
        <taxon>Tracheophyta</taxon>
        <taxon>Spermatophyta</taxon>
        <taxon>Magnoliopsida</taxon>
        <taxon>Liliopsida</taxon>
        <taxon>Poales</taxon>
        <taxon>Poaceae</taxon>
        <taxon>BOP clade</taxon>
        <taxon>Oryzoideae</taxon>
        <taxon>Oryzeae</taxon>
        <taxon>Oryzinae</taxon>
        <taxon>Oryza</taxon>
    </lineage>
</organism>
<sequence>PDKANASAAVLSRDLAAPRRRRSGDGGGHRHRQRGAGQGEEEARVHGGVRGGGLRLPARLRRVPLLPPRLQPPPHLRLRRLLLDLCRERPATTIRDVIPV</sequence>
<accession>J3NBU0</accession>
<keyword evidence="3" id="KW-1185">Reference proteome</keyword>
<name>J3NBU0_ORYBR</name>
<dbReference type="Gramene" id="OB12G14480.1">
    <property type="protein sequence ID" value="OB12G14480.1"/>
    <property type="gene ID" value="OB12G14480"/>
</dbReference>
<dbReference type="HOGENOM" id="CLU_2313334_0_0_1"/>
<dbReference type="EnsemblPlants" id="OB12G14480.1">
    <property type="protein sequence ID" value="OB12G14480.1"/>
    <property type="gene ID" value="OB12G14480"/>
</dbReference>
<protein>
    <submittedName>
        <fullName evidence="2">Uncharacterized protein</fullName>
    </submittedName>
</protein>
<feature type="region of interest" description="Disordered" evidence="1">
    <location>
        <begin position="1"/>
        <end position="54"/>
    </location>
</feature>
<dbReference type="AlphaFoldDB" id="J3NBU0"/>
<reference evidence="2" key="1">
    <citation type="journal article" date="2013" name="Nat. Commun.">
        <title>Whole-genome sequencing of Oryza brachyantha reveals mechanisms underlying Oryza genome evolution.</title>
        <authorList>
            <person name="Chen J."/>
            <person name="Huang Q."/>
            <person name="Gao D."/>
            <person name="Wang J."/>
            <person name="Lang Y."/>
            <person name="Liu T."/>
            <person name="Li B."/>
            <person name="Bai Z."/>
            <person name="Luis Goicoechea J."/>
            <person name="Liang C."/>
            <person name="Chen C."/>
            <person name="Zhang W."/>
            <person name="Sun S."/>
            <person name="Liao Y."/>
            <person name="Zhang X."/>
            <person name="Yang L."/>
            <person name="Song C."/>
            <person name="Wang M."/>
            <person name="Shi J."/>
            <person name="Liu G."/>
            <person name="Liu J."/>
            <person name="Zhou H."/>
            <person name="Zhou W."/>
            <person name="Yu Q."/>
            <person name="An N."/>
            <person name="Chen Y."/>
            <person name="Cai Q."/>
            <person name="Wang B."/>
            <person name="Liu B."/>
            <person name="Min J."/>
            <person name="Huang Y."/>
            <person name="Wu H."/>
            <person name="Li Z."/>
            <person name="Zhang Y."/>
            <person name="Yin Y."/>
            <person name="Song W."/>
            <person name="Jiang J."/>
            <person name="Jackson S.A."/>
            <person name="Wing R.A."/>
            <person name="Wang J."/>
            <person name="Chen M."/>
        </authorList>
    </citation>
    <scope>NUCLEOTIDE SEQUENCE [LARGE SCALE GENOMIC DNA]</scope>
    <source>
        <strain evidence="2">cv. IRGC 101232</strain>
    </source>
</reference>
<evidence type="ECO:0000256" key="1">
    <source>
        <dbReference type="SAM" id="MobiDB-lite"/>
    </source>
</evidence>
<evidence type="ECO:0000313" key="2">
    <source>
        <dbReference type="EnsemblPlants" id="OB12G14480.1"/>
    </source>
</evidence>
<dbReference type="Proteomes" id="UP000006038">
    <property type="component" value="Chromosome 12"/>
</dbReference>